<dbReference type="EMBL" id="JANSHE010000664">
    <property type="protein sequence ID" value="KAJ3008226.1"/>
    <property type="molecule type" value="Genomic_DNA"/>
</dbReference>
<gene>
    <name evidence="1" type="ORF">NUW54_g3236</name>
</gene>
<name>A0ACC1Q2R4_9APHY</name>
<proteinExistence type="predicted"/>
<reference evidence="1" key="1">
    <citation type="submission" date="2022-08" db="EMBL/GenBank/DDBJ databases">
        <title>Genome Sequence of Pycnoporus sanguineus.</title>
        <authorList>
            <person name="Buettner E."/>
        </authorList>
    </citation>
    <scope>NUCLEOTIDE SEQUENCE</scope>
    <source>
        <strain evidence="1">CG-C14</strain>
    </source>
</reference>
<keyword evidence="2" id="KW-1185">Reference proteome</keyword>
<sequence length="109" mass="12347">MSSLRGFRNLDLRHGPSASVSWRSGLRGPFKLKLARHASSSEQERREIQALGWDATQEDGSVPLTLRGWAPHYFPITRKGSDSDVLAQNTLENSRDPKLQEALEYLKDR</sequence>
<comment type="caution">
    <text evidence="1">The sequence shown here is derived from an EMBL/GenBank/DDBJ whole genome shotgun (WGS) entry which is preliminary data.</text>
</comment>
<protein>
    <submittedName>
        <fullName evidence="1">Uncharacterized protein</fullName>
    </submittedName>
</protein>
<evidence type="ECO:0000313" key="1">
    <source>
        <dbReference type="EMBL" id="KAJ3008226.1"/>
    </source>
</evidence>
<dbReference type="Proteomes" id="UP001144978">
    <property type="component" value="Unassembled WGS sequence"/>
</dbReference>
<accession>A0ACC1Q2R4</accession>
<organism evidence="1 2">
    <name type="scientific">Trametes sanguinea</name>
    <dbReference type="NCBI Taxonomy" id="158606"/>
    <lineage>
        <taxon>Eukaryota</taxon>
        <taxon>Fungi</taxon>
        <taxon>Dikarya</taxon>
        <taxon>Basidiomycota</taxon>
        <taxon>Agaricomycotina</taxon>
        <taxon>Agaricomycetes</taxon>
        <taxon>Polyporales</taxon>
        <taxon>Polyporaceae</taxon>
        <taxon>Trametes</taxon>
    </lineage>
</organism>
<evidence type="ECO:0000313" key="2">
    <source>
        <dbReference type="Proteomes" id="UP001144978"/>
    </source>
</evidence>